<dbReference type="EMBL" id="GDIQ01030004">
    <property type="protein sequence ID" value="JAN64733.1"/>
    <property type="molecule type" value="Transcribed_RNA"/>
</dbReference>
<dbReference type="AlphaFoldDB" id="A0A0N8EG58"/>
<protein>
    <submittedName>
        <fullName evidence="1">Uncharacterized protein</fullName>
    </submittedName>
</protein>
<organism evidence="1">
    <name type="scientific">Daphnia magna</name>
    <dbReference type="NCBI Taxonomy" id="35525"/>
    <lineage>
        <taxon>Eukaryota</taxon>
        <taxon>Metazoa</taxon>
        <taxon>Ecdysozoa</taxon>
        <taxon>Arthropoda</taxon>
        <taxon>Crustacea</taxon>
        <taxon>Branchiopoda</taxon>
        <taxon>Diplostraca</taxon>
        <taxon>Cladocera</taxon>
        <taxon>Anomopoda</taxon>
        <taxon>Daphniidae</taxon>
        <taxon>Daphnia</taxon>
    </lineage>
</organism>
<reference evidence="1" key="1">
    <citation type="submission" date="2015-10" db="EMBL/GenBank/DDBJ databases">
        <title>EvidentialGene: Evidence-directed Construction of Complete mRNA Transcriptomes without Genomes.</title>
        <authorList>
            <person name="Gilbert D.G."/>
        </authorList>
    </citation>
    <scope>NUCLEOTIDE SEQUENCE</scope>
</reference>
<accession>A0A0N8EG58</accession>
<name>A0A0N8EG58_9CRUS</name>
<sequence>MQVYYIVSITFCLLNSQYNKKKEAVGQLVWLGYTYHYASTCHLSTWSSSTALSLSSGILILKEASCLDAFSTYPVRT</sequence>
<evidence type="ECO:0000313" key="1">
    <source>
        <dbReference type="EMBL" id="JAN64733.1"/>
    </source>
</evidence>
<proteinExistence type="predicted"/>